<dbReference type="AlphaFoldDB" id="A0AAD7IFI1"/>
<dbReference type="InterPro" id="IPR019378">
    <property type="entry name" value="GDP-Fuc_O-FucTrfase"/>
</dbReference>
<evidence type="ECO:0000313" key="6">
    <source>
        <dbReference type="Proteomes" id="UP001215598"/>
    </source>
</evidence>
<keyword evidence="3" id="KW-0119">Carbohydrate metabolism</keyword>
<evidence type="ECO:0000256" key="4">
    <source>
        <dbReference type="SAM" id="Phobius"/>
    </source>
</evidence>
<evidence type="ECO:0000256" key="2">
    <source>
        <dbReference type="ARBA" id="ARBA00023253"/>
    </source>
</evidence>
<organism evidence="5 6">
    <name type="scientific">Mycena metata</name>
    <dbReference type="NCBI Taxonomy" id="1033252"/>
    <lineage>
        <taxon>Eukaryota</taxon>
        <taxon>Fungi</taxon>
        <taxon>Dikarya</taxon>
        <taxon>Basidiomycota</taxon>
        <taxon>Agaricomycotina</taxon>
        <taxon>Agaricomycetes</taxon>
        <taxon>Agaricomycetidae</taxon>
        <taxon>Agaricales</taxon>
        <taxon>Marasmiineae</taxon>
        <taxon>Mycenaceae</taxon>
        <taxon>Mycena</taxon>
    </lineage>
</organism>
<dbReference type="Proteomes" id="UP001215598">
    <property type="component" value="Unassembled WGS sequence"/>
</dbReference>
<dbReference type="Pfam" id="PF10250">
    <property type="entry name" value="O-FucT"/>
    <property type="match status" value="1"/>
</dbReference>
<gene>
    <name evidence="5" type="ORF">B0H16DRAFT_1728412</name>
</gene>
<keyword evidence="4" id="KW-0812">Transmembrane</keyword>
<keyword evidence="1" id="KW-0808">Transferase</keyword>
<protein>
    <submittedName>
        <fullName evidence="5">Uncharacterized protein</fullName>
    </submittedName>
</protein>
<sequence length="470" mass="52536">MSGPTPKPPGSQHWIIALVLLQAVVCIFILQSRFWDSAHGGQCTPPMMEVVVAPMPSVAVEKTAASADELLQGPLLEGEAPTATFRENLRKEVKYITSWPADEWSSQVIQFMNLLYLARLTERVPIVPRFQPVHLKGNVSSIDFGDVFDLPALRKELRTPILQWRQVKDLTSEAVEDVGCWDVQHKTWEADSSYLEPPTDLNLDISYTPVPTWVHASLHAQMERTERSMLLWPLASLIAFNRRATGLKVLPKPALSPLHQTLRAPDDQLFCTNSLVFDVGLQLLESAQDLSPAWQAVGRHMHWTPAIEAIGADYTRRTLGIEPTEHIPPYIAVHIRRGDFALQCKADRIPLDKCLAPLSAYVRRVKEVRAEIIEDTGVAVDRVIVTSDEEDPAWWEPVLKLGWLKPDHSITAAVHGPWYPQFIDAVIQGAGYGFVGTDKSTTSILARRRVSSKGGESEMVKWGKPNADQH</sequence>
<keyword evidence="6" id="KW-1185">Reference proteome</keyword>
<feature type="transmembrane region" description="Helical" evidence="4">
    <location>
        <begin position="12"/>
        <end position="30"/>
    </location>
</feature>
<dbReference type="GO" id="GO:0006004">
    <property type="term" value="P:fucose metabolic process"/>
    <property type="evidence" value="ECO:0007669"/>
    <property type="project" value="UniProtKB-KW"/>
</dbReference>
<evidence type="ECO:0000256" key="3">
    <source>
        <dbReference type="ARBA" id="ARBA00023277"/>
    </source>
</evidence>
<keyword evidence="2" id="KW-0294">Fucose metabolism</keyword>
<dbReference type="GO" id="GO:0016740">
    <property type="term" value="F:transferase activity"/>
    <property type="evidence" value="ECO:0007669"/>
    <property type="project" value="UniProtKB-KW"/>
</dbReference>
<keyword evidence="4" id="KW-1133">Transmembrane helix</keyword>
<evidence type="ECO:0000313" key="5">
    <source>
        <dbReference type="EMBL" id="KAJ7741894.1"/>
    </source>
</evidence>
<dbReference type="CDD" id="cd11296">
    <property type="entry name" value="O-FucT_like"/>
    <property type="match status" value="1"/>
</dbReference>
<accession>A0AAD7IFI1</accession>
<proteinExistence type="predicted"/>
<dbReference type="EMBL" id="JARKIB010000097">
    <property type="protein sequence ID" value="KAJ7741894.1"/>
    <property type="molecule type" value="Genomic_DNA"/>
</dbReference>
<keyword evidence="4" id="KW-0472">Membrane</keyword>
<comment type="caution">
    <text evidence="5">The sequence shown here is derived from an EMBL/GenBank/DDBJ whole genome shotgun (WGS) entry which is preliminary data.</text>
</comment>
<dbReference type="Gene3D" id="3.40.50.11350">
    <property type="match status" value="1"/>
</dbReference>
<evidence type="ECO:0000256" key="1">
    <source>
        <dbReference type="ARBA" id="ARBA00022679"/>
    </source>
</evidence>
<name>A0AAD7IFI1_9AGAR</name>
<reference evidence="5" key="1">
    <citation type="submission" date="2023-03" db="EMBL/GenBank/DDBJ databases">
        <title>Massive genome expansion in bonnet fungi (Mycena s.s.) driven by repeated elements and novel gene families across ecological guilds.</title>
        <authorList>
            <consortium name="Lawrence Berkeley National Laboratory"/>
            <person name="Harder C.B."/>
            <person name="Miyauchi S."/>
            <person name="Viragh M."/>
            <person name="Kuo A."/>
            <person name="Thoen E."/>
            <person name="Andreopoulos B."/>
            <person name="Lu D."/>
            <person name="Skrede I."/>
            <person name="Drula E."/>
            <person name="Henrissat B."/>
            <person name="Morin E."/>
            <person name="Kohler A."/>
            <person name="Barry K."/>
            <person name="LaButti K."/>
            <person name="Morin E."/>
            <person name="Salamov A."/>
            <person name="Lipzen A."/>
            <person name="Mereny Z."/>
            <person name="Hegedus B."/>
            <person name="Baldrian P."/>
            <person name="Stursova M."/>
            <person name="Weitz H."/>
            <person name="Taylor A."/>
            <person name="Grigoriev I.V."/>
            <person name="Nagy L.G."/>
            <person name="Martin F."/>
            <person name="Kauserud H."/>
        </authorList>
    </citation>
    <scope>NUCLEOTIDE SEQUENCE</scope>
    <source>
        <strain evidence="5">CBHHK182m</strain>
    </source>
</reference>